<keyword evidence="1 4" id="KW-0378">Hydrolase</keyword>
<dbReference type="GO" id="GO:0016787">
    <property type="term" value="F:hydrolase activity"/>
    <property type="evidence" value="ECO:0007669"/>
    <property type="project" value="UniProtKB-UniRule"/>
</dbReference>
<feature type="active site" description="Proton acceptor" evidence="4">
    <location>
        <position position="166"/>
    </location>
</feature>
<dbReference type="EMBL" id="JAJNNZ010000008">
    <property type="protein sequence ID" value="MCJ2377486.1"/>
    <property type="molecule type" value="Genomic_DNA"/>
</dbReference>
<evidence type="ECO:0000256" key="1">
    <source>
        <dbReference type="ARBA" id="ARBA00022801"/>
    </source>
</evidence>
<evidence type="ECO:0000259" key="5">
    <source>
        <dbReference type="PROSITE" id="PS51635"/>
    </source>
</evidence>
<comment type="caution">
    <text evidence="6">The sequence shown here is derived from an EMBL/GenBank/DDBJ whole genome shotgun (WGS) entry which is preliminary data.</text>
</comment>
<keyword evidence="7" id="KW-1185">Reference proteome</keyword>
<dbReference type="Gene3D" id="3.40.1090.10">
    <property type="entry name" value="Cytosolic phospholipase A2 catalytic domain"/>
    <property type="match status" value="2"/>
</dbReference>
<proteinExistence type="predicted"/>
<feature type="domain" description="PNPLA" evidence="5">
    <location>
        <begin position="13"/>
        <end position="179"/>
    </location>
</feature>
<evidence type="ECO:0000256" key="2">
    <source>
        <dbReference type="ARBA" id="ARBA00022963"/>
    </source>
</evidence>
<feature type="active site" description="Nucleophile" evidence="4">
    <location>
        <position position="47"/>
    </location>
</feature>
<comment type="caution">
    <text evidence="4">Lacks conserved residue(s) required for the propagation of feature annotation.</text>
</comment>
<feature type="short sequence motif" description="GXSXG" evidence="4">
    <location>
        <begin position="45"/>
        <end position="49"/>
    </location>
</feature>
<dbReference type="SUPFAM" id="SSF52151">
    <property type="entry name" value="FabD/lysophospholipase-like"/>
    <property type="match status" value="1"/>
</dbReference>
<feature type="short sequence motif" description="DGA/G" evidence="4">
    <location>
        <begin position="166"/>
        <end position="168"/>
    </location>
</feature>
<dbReference type="Pfam" id="PF01734">
    <property type="entry name" value="Patatin"/>
    <property type="match status" value="1"/>
</dbReference>
<dbReference type="PROSITE" id="PS51635">
    <property type="entry name" value="PNPLA"/>
    <property type="match status" value="1"/>
</dbReference>
<dbReference type="Proteomes" id="UP001139488">
    <property type="component" value="Unassembled WGS sequence"/>
</dbReference>
<dbReference type="PANTHER" id="PTHR14226:SF25">
    <property type="entry name" value="PHOSPHOESTERASE"/>
    <property type="match status" value="1"/>
</dbReference>
<keyword evidence="2 4" id="KW-0442">Lipid degradation</keyword>
<gene>
    <name evidence="6" type="ORF">LNL84_11650</name>
</gene>
<dbReference type="InterPro" id="IPR037483">
    <property type="entry name" value="YjjU-like"/>
</dbReference>
<dbReference type="Pfam" id="PF19890">
    <property type="entry name" value="DUF6363"/>
    <property type="match status" value="1"/>
</dbReference>
<dbReference type="InterPro" id="IPR002641">
    <property type="entry name" value="PNPLA_dom"/>
</dbReference>
<name>A0A9X2AWN4_9VIBR</name>
<protein>
    <submittedName>
        <fullName evidence="6">Patatin family protein</fullName>
    </submittedName>
</protein>
<reference evidence="6" key="1">
    <citation type="submission" date="2021-11" db="EMBL/GenBank/DDBJ databases">
        <title>Vibrio ZSDE26 sp. nov. and Vibrio ZSDZ34 sp. nov., isolated from coastal seawater in Qingdao.</title>
        <authorList>
            <person name="Zhang P."/>
        </authorList>
    </citation>
    <scope>NUCLEOTIDE SEQUENCE</scope>
    <source>
        <strain evidence="6">ZSDZ34</strain>
    </source>
</reference>
<dbReference type="GO" id="GO:0016042">
    <property type="term" value="P:lipid catabolic process"/>
    <property type="evidence" value="ECO:0007669"/>
    <property type="project" value="UniProtKB-UniRule"/>
</dbReference>
<evidence type="ECO:0000313" key="6">
    <source>
        <dbReference type="EMBL" id="MCJ2377486.1"/>
    </source>
</evidence>
<evidence type="ECO:0000313" key="7">
    <source>
        <dbReference type="Proteomes" id="UP001139488"/>
    </source>
</evidence>
<dbReference type="InterPro" id="IPR045943">
    <property type="entry name" value="DUF6363"/>
</dbReference>
<dbReference type="CDD" id="cd07208">
    <property type="entry name" value="Pat_hypo_Ecoli_yjju_like"/>
    <property type="match status" value="1"/>
</dbReference>
<dbReference type="PANTHER" id="PTHR14226">
    <property type="entry name" value="NEUROPATHY TARGET ESTERASE/SWISS CHEESE D.MELANOGASTER"/>
    <property type="match status" value="1"/>
</dbReference>
<dbReference type="InterPro" id="IPR016035">
    <property type="entry name" value="Acyl_Trfase/lysoPLipase"/>
</dbReference>
<dbReference type="AlphaFoldDB" id="A0A9X2AWN4"/>
<sequence length="284" mass="31889">MVAEDTSHRKHALVVEGGAMRGIFSAGVLDGFIDRHYRPFDFCIGVSSGSTSLASWLANQRERTYDIITHYSCSPKFINFRRFAMGGHWLDLDWLWDILAQEHRFDMDAFTAQSMPFYIVTTEIESGRAAYIHANSENIEQALKASCSVPIAYRDYPVLDNIAMTDGGIADSIPVCKAYEMGANEITVILSRPLGYRKKVTKAPWLIRRAFKEQPHLAQAMLERAERYNSAIDFISNPPLDCKVNVIAPPKHFAVGRLTTDQTKLHDGYNMGLALANVNQLSPK</sequence>
<accession>A0A9X2AWN4</accession>
<organism evidence="6 7">
    <name type="scientific">Vibrio gelatinilyticus</name>
    <dbReference type="NCBI Taxonomy" id="2893468"/>
    <lineage>
        <taxon>Bacteria</taxon>
        <taxon>Pseudomonadati</taxon>
        <taxon>Pseudomonadota</taxon>
        <taxon>Gammaproteobacteria</taxon>
        <taxon>Vibrionales</taxon>
        <taxon>Vibrionaceae</taxon>
        <taxon>Vibrio</taxon>
    </lineage>
</organism>
<evidence type="ECO:0000256" key="4">
    <source>
        <dbReference type="PROSITE-ProRule" id="PRU01161"/>
    </source>
</evidence>
<keyword evidence="3 4" id="KW-0443">Lipid metabolism</keyword>
<evidence type="ECO:0000256" key="3">
    <source>
        <dbReference type="ARBA" id="ARBA00023098"/>
    </source>
</evidence>
<dbReference type="InterPro" id="IPR050301">
    <property type="entry name" value="NTE"/>
</dbReference>